<dbReference type="PANTHER" id="PTHR30055:SF200">
    <property type="entry name" value="HTH-TYPE TRANSCRIPTIONAL REPRESSOR BDCR"/>
    <property type="match status" value="1"/>
</dbReference>
<sequence length="192" mass="20176">MHRKTQSRTRLLAAAESVFYDQGIATTNIDTVARAAEVTKPTVYAHFPSKSALAAAALTARHARRRAELDTRLAAAGPGEERVLAVFACLGAWYERGGHRGCAFVNAAAQSPADDEILGAAREEKQWLHDTLTELCAEARLTRPDLVASQLLLLIDGVAGRVAVQGHPAAAGAIEAATRAAKALITAAGGRS</sequence>
<dbReference type="Gene3D" id="1.10.357.10">
    <property type="entry name" value="Tetracycline Repressor, domain 2"/>
    <property type="match status" value="1"/>
</dbReference>
<dbReference type="GO" id="GO:0003700">
    <property type="term" value="F:DNA-binding transcription factor activity"/>
    <property type="evidence" value="ECO:0007669"/>
    <property type="project" value="TreeGrafter"/>
</dbReference>
<protein>
    <submittedName>
        <fullName evidence="6">TetR/AcrR family transcriptional regulator</fullName>
    </submittedName>
</protein>
<reference evidence="6 7" key="1">
    <citation type="submission" date="2018-07" db="EMBL/GenBank/DDBJ databases">
        <title>Genome guided investigation of antibiotics producing actinomycetales strain isolated from a Macau mangrove ecosystem.</title>
        <authorList>
            <person name="Hu D."/>
        </authorList>
    </citation>
    <scope>NUCLEOTIDE SEQUENCE [LARGE SCALE GENOMIC DNA]</scope>
    <source>
        <strain evidence="6 7">2297</strain>
    </source>
</reference>
<dbReference type="SUPFAM" id="SSF46689">
    <property type="entry name" value="Homeodomain-like"/>
    <property type="match status" value="1"/>
</dbReference>
<dbReference type="RefSeq" id="WP_114534076.1">
    <property type="nucleotide sequence ID" value="NZ_QQBH01000056.1"/>
</dbReference>
<evidence type="ECO:0000313" key="7">
    <source>
        <dbReference type="Proteomes" id="UP000253742"/>
    </source>
</evidence>
<dbReference type="GO" id="GO:0000976">
    <property type="term" value="F:transcription cis-regulatory region binding"/>
    <property type="evidence" value="ECO:0007669"/>
    <property type="project" value="TreeGrafter"/>
</dbReference>
<dbReference type="EMBL" id="QQBH01000056">
    <property type="protein sequence ID" value="RDD83987.1"/>
    <property type="molecule type" value="Genomic_DNA"/>
</dbReference>
<keyword evidence="1" id="KW-0805">Transcription regulation</keyword>
<evidence type="ECO:0000259" key="5">
    <source>
        <dbReference type="PROSITE" id="PS50977"/>
    </source>
</evidence>
<dbReference type="GO" id="GO:0045892">
    <property type="term" value="P:negative regulation of DNA-templated transcription"/>
    <property type="evidence" value="ECO:0007669"/>
    <property type="project" value="UniProtKB-ARBA"/>
</dbReference>
<feature type="DNA-binding region" description="H-T-H motif" evidence="4">
    <location>
        <begin position="28"/>
        <end position="47"/>
    </location>
</feature>
<gene>
    <name evidence="6" type="ORF">DVZ84_37650</name>
</gene>
<dbReference type="FunFam" id="1.10.10.60:FF:000141">
    <property type="entry name" value="TetR family transcriptional regulator"/>
    <property type="match status" value="1"/>
</dbReference>
<keyword evidence="3" id="KW-0804">Transcription</keyword>
<accession>A0A369UU52</accession>
<dbReference type="InterPro" id="IPR001647">
    <property type="entry name" value="HTH_TetR"/>
</dbReference>
<dbReference type="InterPro" id="IPR050109">
    <property type="entry name" value="HTH-type_TetR-like_transc_reg"/>
</dbReference>
<evidence type="ECO:0000256" key="1">
    <source>
        <dbReference type="ARBA" id="ARBA00023015"/>
    </source>
</evidence>
<organism evidence="6 7">
    <name type="scientific">Streptomyces parvulus</name>
    <dbReference type="NCBI Taxonomy" id="146923"/>
    <lineage>
        <taxon>Bacteria</taxon>
        <taxon>Bacillati</taxon>
        <taxon>Actinomycetota</taxon>
        <taxon>Actinomycetes</taxon>
        <taxon>Kitasatosporales</taxon>
        <taxon>Streptomycetaceae</taxon>
        <taxon>Streptomyces</taxon>
    </lineage>
</organism>
<dbReference type="PRINTS" id="PR00455">
    <property type="entry name" value="HTHTETR"/>
</dbReference>
<evidence type="ECO:0000313" key="6">
    <source>
        <dbReference type="EMBL" id="RDD83987.1"/>
    </source>
</evidence>
<keyword evidence="2 4" id="KW-0238">DNA-binding</keyword>
<evidence type="ECO:0000256" key="3">
    <source>
        <dbReference type="ARBA" id="ARBA00023163"/>
    </source>
</evidence>
<evidence type="ECO:0000256" key="4">
    <source>
        <dbReference type="PROSITE-ProRule" id="PRU00335"/>
    </source>
</evidence>
<proteinExistence type="predicted"/>
<feature type="domain" description="HTH tetR-type" evidence="5">
    <location>
        <begin position="5"/>
        <end position="65"/>
    </location>
</feature>
<comment type="caution">
    <text evidence="6">The sequence shown here is derived from an EMBL/GenBank/DDBJ whole genome shotgun (WGS) entry which is preliminary data.</text>
</comment>
<dbReference type="AlphaFoldDB" id="A0A369UU52"/>
<evidence type="ECO:0000256" key="2">
    <source>
        <dbReference type="ARBA" id="ARBA00023125"/>
    </source>
</evidence>
<dbReference type="PROSITE" id="PS50977">
    <property type="entry name" value="HTH_TETR_2"/>
    <property type="match status" value="1"/>
</dbReference>
<dbReference type="OrthoDB" id="4214267at2"/>
<dbReference type="PANTHER" id="PTHR30055">
    <property type="entry name" value="HTH-TYPE TRANSCRIPTIONAL REGULATOR RUTR"/>
    <property type="match status" value="1"/>
</dbReference>
<dbReference type="InterPro" id="IPR036271">
    <property type="entry name" value="Tet_transcr_reg_TetR-rel_C_sf"/>
</dbReference>
<dbReference type="Proteomes" id="UP000253742">
    <property type="component" value="Unassembled WGS sequence"/>
</dbReference>
<dbReference type="SUPFAM" id="SSF48498">
    <property type="entry name" value="Tetracyclin repressor-like, C-terminal domain"/>
    <property type="match status" value="1"/>
</dbReference>
<name>A0A369UU52_9ACTN</name>
<dbReference type="Pfam" id="PF00440">
    <property type="entry name" value="TetR_N"/>
    <property type="match status" value="1"/>
</dbReference>
<dbReference type="InterPro" id="IPR009057">
    <property type="entry name" value="Homeodomain-like_sf"/>
</dbReference>